<evidence type="ECO:0000313" key="1">
    <source>
        <dbReference type="EMBL" id="EFW05411.1"/>
    </source>
</evidence>
<keyword evidence="2" id="KW-1185">Reference proteome</keyword>
<dbReference type="AlphaFoldDB" id="E7G9C1"/>
<dbReference type="EMBL" id="ADKX01000024">
    <property type="protein sequence ID" value="EFW05411.1"/>
    <property type="molecule type" value="Genomic_DNA"/>
</dbReference>
<organism evidence="1 2">
    <name type="scientific">Coprobacillus cateniformis</name>
    <dbReference type="NCBI Taxonomy" id="100884"/>
    <lineage>
        <taxon>Bacteria</taxon>
        <taxon>Bacillati</taxon>
        <taxon>Bacillota</taxon>
        <taxon>Erysipelotrichia</taxon>
        <taxon>Erysipelotrichales</taxon>
        <taxon>Coprobacillaceae</taxon>
        <taxon>Coprobacillus</taxon>
    </lineage>
</organism>
<dbReference type="Proteomes" id="UP000003157">
    <property type="component" value="Unassembled WGS sequence"/>
</dbReference>
<proteinExistence type="predicted"/>
<evidence type="ECO:0000313" key="2">
    <source>
        <dbReference type="Proteomes" id="UP000003157"/>
    </source>
</evidence>
<dbReference type="HOGENOM" id="CLU_1472828_0_0_9"/>
<gene>
    <name evidence="1" type="ORF">HMPREF9488_01359</name>
</gene>
<protein>
    <submittedName>
        <fullName evidence="1">Uncharacterized protein</fullName>
    </submittedName>
</protein>
<reference evidence="1 2" key="1">
    <citation type="submission" date="2010-12" db="EMBL/GenBank/DDBJ databases">
        <title>The Genome Sequence of Coprobacillus sp. strain 29_1.</title>
        <authorList>
            <consortium name="The Broad Institute Genome Sequencing Platform"/>
            <person name="Earl A."/>
            <person name="Ward D."/>
            <person name="Feldgarden M."/>
            <person name="Gevers D."/>
            <person name="Daigneault M."/>
            <person name="Sibley C.D."/>
            <person name="White A."/>
            <person name="Strauss J."/>
            <person name="Allen-Vercoe E."/>
            <person name="Young S.K."/>
            <person name="Zeng Q."/>
            <person name="Gargeya S."/>
            <person name="Fitzgerald M."/>
            <person name="Haas B."/>
            <person name="Abouelleil A."/>
            <person name="Alvarado L."/>
            <person name="Arachchi H.M."/>
            <person name="Berlin A."/>
            <person name="Brown A."/>
            <person name="Chapman S.B."/>
            <person name="Chen Z."/>
            <person name="Dunbar C."/>
            <person name="Freedman E."/>
            <person name="Gearin G."/>
            <person name="Gellesch M."/>
            <person name="Goldberg J."/>
            <person name="Griggs A."/>
            <person name="Gujja S."/>
            <person name="Heilman E."/>
            <person name="Heiman D."/>
            <person name="Howarth C."/>
            <person name="Larson L."/>
            <person name="Lui A."/>
            <person name="MacDonald P.J.P."/>
            <person name="Mehta T."/>
            <person name="Montmayeur A."/>
            <person name="Murphy C."/>
            <person name="Neiman D."/>
            <person name="Pearson M."/>
            <person name="Priest M."/>
            <person name="Roberts A."/>
            <person name="Saif S."/>
            <person name="Shea T."/>
            <person name="Shenoy N."/>
            <person name="Sisk P."/>
            <person name="Stolte C."/>
            <person name="Sykes S."/>
            <person name="White J."/>
            <person name="Yandava C."/>
            <person name="Nusbaum C."/>
            <person name="Birren B."/>
        </authorList>
    </citation>
    <scope>NUCLEOTIDE SEQUENCE [LARGE SCALE GENOMIC DNA]</scope>
    <source>
        <strain evidence="1 2">29_1</strain>
    </source>
</reference>
<name>E7G9C1_9FIRM</name>
<accession>E7G9C1</accession>
<dbReference type="STRING" id="100884.GCA_000269565_03203"/>
<sequence length="183" mass="21790">MYPFYKRIWNSMIQEEQHYYKSRPTESLGLLAPLLSHRQTFSILTQFYLGKMKKSDLMVYAPQRRLPFYTSQILQNETSSTYKSLSLLPHALRNISKRQSDQKYEYLKPVERNADISSHTETDKKVMKQSTVKETIETVRQMDGQPTFHTISHQEMKQIVDQVTAQLEKQYRQESKRYGRRLS</sequence>
<comment type="caution">
    <text evidence="1">The sequence shown here is derived from an EMBL/GenBank/DDBJ whole genome shotgun (WGS) entry which is preliminary data.</text>
</comment>